<protein>
    <submittedName>
        <fullName evidence="5">Aspartic peptidase domain-containing protein</fullName>
    </submittedName>
</protein>
<evidence type="ECO:0000256" key="3">
    <source>
        <dbReference type="RuleBase" id="RU000454"/>
    </source>
</evidence>
<dbReference type="Pfam" id="PF00026">
    <property type="entry name" value="Asp"/>
    <property type="match status" value="1"/>
</dbReference>
<dbReference type="GO" id="GO:0006508">
    <property type="term" value="P:proteolysis"/>
    <property type="evidence" value="ECO:0007669"/>
    <property type="project" value="UniProtKB-KW"/>
</dbReference>
<feature type="domain" description="Peptidase A1" evidence="4">
    <location>
        <begin position="1"/>
        <end position="201"/>
    </location>
</feature>
<dbReference type="OrthoDB" id="15189at2759"/>
<accession>A0A397S4P5</accession>
<name>A0A397S4P5_9GLOM</name>
<keyword evidence="6" id="KW-1185">Reference proteome</keyword>
<keyword evidence="3" id="KW-0378">Hydrolase</keyword>
<dbReference type="EMBL" id="QKYT01000806">
    <property type="protein sequence ID" value="RIA81383.1"/>
    <property type="molecule type" value="Genomic_DNA"/>
</dbReference>
<dbReference type="InterPro" id="IPR021109">
    <property type="entry name" value="Peptidase_aspartic_dom_sf"/>
</dbReference>
<dbReference type="SUPFAM" id="SSF50630">
    <property type="entry name" value="Acid proteases"/>
    <property type="match status" value="1"/>
</dbReference>
<evidence type="ECO:0000259" key="4">
    <source>
        <dbReference type="PROSITE" id="PS51767"/>
    </source>
</evidence>
<evidence type="ECO:0000313" key="6">
    <source>
        <dbReference type="Proteomes" id="UP000265703"/>
    </source>
</evidence>
<proteinExistence type="inferred from homology"/>
<dbReference type="InterPro" id="IPR034164">
    <property type="entry name" value="Pepsin-like_dom"/>
</dbReference>
<evidence type="ECO:0000313" key="5">
    <source>
        <dbReference type="EMBL" id="RIA81383.1"/>
    </source>
</evidence>
<comment type="caution">
    <text evidence="5">The sequence shown here is derived from an EMBL/GenBank/DDBJ whole genome shotgun (WGS) entry which is preliminary data.</text>
</comment>
<keyword evidence="2 3" id="KW-0064">Aspartyl protease</keyword>
<dbReference type="CDD" id="cd05471">
    <property type="entry name" value="pepsin_like"/>
    <property type="match status" value="1"/>
</dbReference>
<gene>
    <name evidence="5" type="ORF">C1645_790542</name>
</gene>
<evidence type="ECO:0000256" key="1">
    <source>
        <dbReference type="ARBA" id="ARBA00007447"/>
    </source>
</evidence>
<dbReference type="STRING" id="658196.A0A397S4P5"/>
<dbReference type="PROSITE" id="PS51767">
    <property type="entry name" value="PEPTIDASE_A1"/>
    <property type="match status" value="1"/>
</dbReference>
<dbReference type="AlphaFoldDB" id="A0A397S4P5"/>
<dbReference type="PANTHER" id="PTHR47966">
    <property type="entry name" value="BETA-SITE APP-CLEAVING ENZYME, ISOFORM A-RELATED"/>
    <property type="match status" value="1"/>
</dbReference>
<dbReference type="GO" id="GO:0004190">
    <property type="term" value="F:aspartic-type endopeptidase activity"/>
    <property type="evidence" value="ECO:0007669"/>
    <property type="project" value="UniProtKB-KW"/>
</dbReference>
<dbReference type="InterPro" id="IPR033121">
    <property type="entry name" value="PEPTIDASE_A1"/>
</dbReference>
<dbReference type="Gene3D" id="2.40.70.10">
    <property type="entry name" value="Acid Proteases"/>
    <property type="match status" value="1"/>
</dbReference>
<sequence>MAFDKLSELRKPTPFQNLVNDHDVDSSVFGFLLGRTKDGTNKDSELILGGVDPRFASNIKYNKVVNPRGFWQIALDSAQVDQNQVDISGSDAIIDTGTTLVIIPPADADAIHNAIPGSTKESGTYLIPSDTSAVVSFTFGGINYNIKTEDLLVDDAGNGLSVSGIQGSTLPGMETTWLVGDVFLKNVFNAYDINKSVVGFAPIE</sequence>
<dbReference type="PRINTS" id="PR00792">
    <property type="entry name" value="PEPSIN"/>
</dbReference>
<dbReference type="PANTHER" id="PTHR47966:SF75">
    <property type="entry name" value="ENDOPEPTIDASE (CTSD), PUTATIVE (AFU_ORTHOLOGUE AFUA_4G07040)-RELATED"/>
    <property type="match status" value="1"/>
</dbReference>
<keyword evidence="3" id="KW-0645">Protease</keyword>
<comment type="similarity">
    <text evidence="1 3">Belongs to the peptidase A1 family.</text>
</comment>
<dbReference type="InterPro" id="IPR001969">
    <property type="entry name" value="Aspartic_peptidase_AS"/>
</dbReference>
<dbReference type="InterPro" id="IPR001461">
    <property type="entry name" value="Aspartic_peptidase_A1"/>
</dbReference>
<organism evidence="5 6">
    <name type="scientific">Glomus cerebriforme</name>
    <dbReference type="NCBI Taxonomy" id="658196"/>
    <lineage>
        <taxon>Eukaryota</taxon>
        <taxon>Fungi</taxon>
        <taxon>Fungi incertae sedis</taxon>
        <taxon>Mucoromycota</taxon>
        <taxon>Glomeromycotina</taxon>
        <taxon>Glomeromycetes</taxon>
        <taxon>Glomerales</taxon>
        <taxon>Glomeraceae</taxon>
        <taxon>Glomus</taxon>
    </lineage>
</organism>
<evidence type="ECO:0000256" key="2">
    <source>
        <dbReference type="ARBA" id="ARBA00022750"/>
    </source>
</evidence>
<dbReference type="PROSITE" id="PS00141">
    <property type="entry name" value="ASP_PROTEASE"/>
    <property type="match status" value="1"/>
</dbReference>
<reference evidence="5 6" key="1">
    <citation type="submission" date="2018-06" db="EMBL/GenBank/DDBJ databases">
        <title>Comparative genomics reveals the genomic features of Rhizophagus irregularis, R. cerebriforme, R. diaphanum and Gigaspora rosea, and their symbiotic lifestyle signature.</title>
        <authorList>
            <person name="Morin E."/>
            <person name="San Clemente H."/>
            <person name="Chen E.C.H."/>
            <person name="De La Providencia I."/>
            <person name="Hainaut M."/>
            <person name="Kuo A."/>
            <person name="Kohler A."/>
            <person name="Murat C."/>
            <person name="Tang N."/>
            <person name="Roy S."/>
            <person name="Loubradou J."/>
            <person name="Henrissat B."/>
            <person name="Grigoriev I.V."/>
            <person name="Corradi N."/>
            <person name="Roux C."/>
            <person name="Martin F.M."/>
        </authorList>
    </citation>
    <scope>NUCLEOTIDE SEQUENCE [LARGE SCALE GENOMIC DNA]</scope>
    <source>
        <strain evidence="5 6">DAOM 227022</strain>
    </source>
</reference>
<dbReference type="Proteomes" id="UP000265703">
    <property type="component" value="Unassembled WGS sequence"/>
</dbReference>